<evidence type="ECO:0000313" key="1">
    <source>
        <dbReference type="EMBL" id="MDT8880911.1"/>
    </source>
</evidence>
<keyword evidence="2" id="KW-1185">Reference proteome</keyword>
<dbReference type="RefSeq" id="WP_315587246.1">
    <property type="nucleotide sequence ID" value="NZ_JAVXUR010000009.1"/>
</dbReference>
<evidence type="ECO:0008006" key="3">
    <source>
        <dbReference type="Google" id="ProtNLM"/>
    </source>
</evidence>
<sequence>MPTYGNIFLKQDENGAFTTARRAPLGFTDGRNEAWLRDLLAGHPDLLPIEEVDPSFAPLVPLCTELQTEAGPVDAAFISPTGRLTLVECKLWRNPEARRKVIAQILDYARAVSRWSYADLQRQVASATGLKGNVPFEAARELQPDLDEAAFVDATARALREGRFLLLIAGDGIREGLSGMAELVTRNAALGFSFGLVEVALYEFGEQGLVVQPRVVAKTETIERTFVHVQSGDSGSLRDISDEGETERGGESVAVANERAWWEPLARISFDDPEQESPLYRHRNHIRVPLPYPGIWITAFRSMGEGGCGVFLTGKKSEIPQVLDALNEEREQILGELPHGTNERQQHDPDRPGFASYARLSEFATDDDCRNWLAQQLNHFVNAFRPRLKAMIR</sequence>
<reference evidence="2" key="1">
    <citation type="submission" date="2023-07" db="EMBL/GenBank/DDBJ databases">
        <title>Substrates and metabolic shifts associated with increased methane emissions in unrestored hypersaline salterns.</title>
        <authorList>
            <person name="Bueno De Mesquita C.P."/>
            <person name="Tringe S.G."/>
        </authorList>
    </citation>
    <scope>NUCLEOTIDE SEQUENCE [LARGE SCALE GENOMIC DNA]</scope>
    <source>
        <strain evidence="2">I4</strain>
    </source>
</reference>
<accession>A0ABU3NIB7</accession>
<dbReference type="InterPro" id="IPR011856">
    <property type="entry name" value="tRNA_endonuc-like_dom_sf"/>
</dbReference>
<name>A0ABU3NIB7_9GAMM</name>
<proteinExistence type="predicted"/>
<dbReference type="EMBL" id="JAVXUR010000009">
    <property type="protein sequence ID" value="MDT8880911.1"/>
    <property type="molecule type" value="Genomic_DNA"/>
</dbReference>
<dbReference type="Gene3D" id="3.40.1350.10">
    <property type="match status" value="1"/>
</dbReference>
<comment type="caution">
    <text evidence="1">The sequence shown here is derived from an EMBL/GenBank/DDBJ whole genome shotgun (WGS) entry which is preliminary data.</text>
</comment>
<protein>
    <recommendedName>
        <fullName evidence="3">DUF4268 domain-containing protein</fullName>
    </recommendedName>
</protein>
<organism evidence="1 2">
    <name type="scientific">Halomonas saccharevitans</name>
    <dbReference type="NCBI Taxonomy" id="416872"/>
    <lineage>
        <taxon>Bacteria</taxon>
        <taxon>Pseudomonadati</taxon>
        <taxon>Pseudomonadota</taxon>
        <taxon>Gammaproteobacteria</taxon>
        <taxon>Oceanospirillales</taxon>
        <taxon>Halomonadaceae</taxon>
        <taxon>Halomonas</taxon>
    </lineage>
</organism>
<gene>
    <name evidence="1" type="ORF">RSO68_15695</name>
</gene>
<dbReference type="Proteomes" id="UP001255917">
    <property type="component" value="Unassembled WGS sequence"/>
</dbReference>
<evidence type="ECO:0000313" key="2">
    <source>
        <dbReference type="Proteomes" id="UP001255917"/>
    </source>
</evidence>